<evidence type="ECO:0000313" key="2">
    <source>
        <dbReference type="Proteomes" id="UP000242857"/>
    </source>
</evidence>
<evidence type="ECO:0008006" key="3">
    <source>
        <dbReference type="Google" id="ProtNLM"/>
    </source>
</evidence>
<dbReference type="STRING" id="213588.SAMN02745204_01086"/>
<gene>
    <name evidence="1" type="ORF">SAMN02745204_01086</name>
</gene>
<sequence>MSESPQDSFAPSQLRPGDVLLMRGHGPVSDLIAWFGDSIYSHAALMVDTDHLVEAALPTSRLVPLQTRLTQGKDYAFIDVFRPTRPDGTPLSDAERQAIAAAGRGLIGVAYPLDALLQLALVATLRNRIPADARLRWWLRMLIDELLTDDPQQMVCSELVYTALRTAGLAPALIVSAQLDLPLPAIDLGSLIEEWREARGRRHPATLAAPSPTEMLDADGLAAAFQTLKQARHGTPPGLRALGMPGLPTVNPADVLPVDLETSPQLRRAGRLPLTSP</sequence>
<dbReference type="InterPro" id="IPR038765">
    <property type="entry name" value="Papain-like_cys_pep_sf"/>
</dbReference>
<dbReference type="EMBL" id="FQUK01000014">
    <property type="protein sequence ID" value="SHE76268.1"/>
    <property type="molecule type" value="Genomic_DNA"/>
</dbReference>
<proteinExistence type="predicted"/>
<reference evidence="2" key="1">
    <citation type="submission" date="2016-11" db="EMBL/GenBank/DDBJ databases">
        <authorList>
            <person name="Varghese N."/>
            <person name="Submissions S."/>
        </authorList>
    </citation>
    <scope>NUCLEOTIDE SEQUENCE [LARGE SCALE GENOMIC DNA]</scope>
    <source>
        <strain evidence="2">DSM 14834</strain>
    </source>
</reference>
<dbReference type="Proteomes" id="UP000242857">
    <property type="component" value="Unassembled WGS sequence"/>
</dbReference>
<organism evidence="1 2">
    <name type="scientific">Thermomonas hydrothermalis</name>
    <dbReference type="NCBI Taxonomy" id="213588"/>
    <lineage>
        <taxon>Bacteria</taxon>
        <taxon>Pseudomonadati</taxon>
        <taxon>Pseudomonadota</taxon>
        <taxon>Gammaproteobacteria</taxon>
        <taxon>Lysobacterales</taxon>
        <taxon>Lysobacteraceae</taxon>
        <taxon>Thermomonas</taxon>
    </lineage>
</organism>
<accession>A0A1M4W4V1</accession>
<protein>
    <recommendedName>
        <fullName evidence="3">Permuted papain-like amidase enzyme, YaeF/YiiX, C92 family</fullName>
    </recommendedName>
</protein>
<evidence type="ECO:0000313" key="1">
    <source>
        <dbReference type="EMBL" id="SHE76268.1"/>
    </source>
</evidence>
<dbReference type="AlphaFoldDB" id="A0A1M4W4V1"/>
<dbReference type="OrthoDB" id="9155498at2"/>
<keyword evidence="2" id="KW-1185">Reference proteome</keyword>
<name>A0A1M4W4V1_9GAMM</name>
<dbReference type="SUPFAM" id="SSF54001">
    <property type="entry name" value="Cysteine proteinases"/>
    <property type="match status" value="1"/>
</dbReference>
<dbReference type="RefSeq" id="WP_072755602.1">
    <property type="nucleotide sequence ID" value="NZ_FQUK01000014.1"/>
</dbReference>
<dbReference type="Gene3D" id="3.90.1720.10">
    <property type="entry name" value="endopeptidase domain like (from Nostoc punctiforme)"/>
    <property type="match status" value="1"/>
</dbReference>